<accession>A0A917BWY9</accession>
<dbReference type="RefSeq" id="WP_188662492.1">
    <property type="nucleotide sequence ID" value="NZ_BMHV01000006.1"/>
</dbReference>
<keyword evidence="2" id="KW-1185">Reference proteome</keyword>
<comment type="caution">
    <text evidence="1">The sequence shown here is derived from an EMBL/GenBank/DDBJ whole genome shotgun (WGS) entry which is preliminary data.</text>
</comment>
<evidence type="ECO:0000313" key="1">
    <source>
        <dbReference type="EMBL" id="GGF58906.1"/>
    </source>
</evidence>
<protein>
    <submittedName>
        <fullName evidence="1">Uncharacterized protein</fullName>
    </submittedName>
</protein>
<sequence length="62" mass="7182">MITGHIETTTQEYQNDTQVRAYAERLVLSLGYNDAICTAMEFQLFNVAEELRFMQDDYRGVA</sequence>
<organism evidence="1 2">
    <name type="scientific">Terasakiella brassicae</name>
    <dbReference type="NCBI Taxonomy" id="1634917"/>
    <lineage>
        <taxon>Bacteria</taxon>
        <taxon>Pseudomonadati</taxon>
        <taxon>Pseudomonadota</taxon>
        <taxon>Alphaproteobacteria</taxon>
        <taxon>Rhodospirillales</taxon>
        <taxon>Terasakiellaceae</taxon>
        <taxon>Terasakiella</taxon>
    </lineage>
</organism>
<reference evidence="1" key="2">
    <citation type="submission" date="2020-09" db="EMBL/GenBank/DDBJ databases">
        <authorList>
            <person name="Sun Q."/>
            <person name="Zhou Y."/>
        </authorList>
    </citation>
    <scope>NUCLEOTIDE SEQUENCE</scope>
    <source>
        <strain evidence="1">CGMCC 1.15254</strain>
    </source>
</reference>
<dbReference type="AlphaFoldDB" id="A0A917BWY9"/>
<dbReference type="EMBL" id="BMHV01000006">
    <property type="protein sequence ID" value="GGF58906.1"/>
    <property type="molecule type" value="Genomic_DNA"/>
</dbReference>
<gene>
    <name evidence="1" type="ORF">GCM10011332_10600</name>
</gene>
<reference evidence="1" key="1">
    <citation type="journal article" date="2014" name="Int. J. Syst. Evol. Microbiol.">
        <title>Complete genome sequence of Corynebacterium casei LMG S-19264T (=DSM 44701T), isolated from a smear-ripened cheese.</title>
        <authorList>
            <consortium name="US DOE Joint Genome Institute (JGI-PGF)"/>
            <person name="Walter F."/>
            <person name="Albersmeier A."/>
            <person name="Kalinowski J."/>
            <person name="Ruckert C."/>
        </authorList>
    </citation>
    <scope>NUCLEOTIDE SEQUENCE</scope>
    <source>
        <strain evidence="1">CGMCC 1.15254</strain>
    </source>
</reference>
<name>A0A917BWY9_9PROT</name>
<evidence type="ECO:0000313" key="2">
    <source>
        <dbReference type="Proteomes" id="UP000632498"/>
    </source>
</evidence>
<dbReference type="Proteomes" id="UP000632498">
    <property type="component" value="Unassembled WGS sequence"/>
</dbReference>
<proteinExistence type="predicted"/>